<feature type="region of interest" description="Disordered" evidence="1">
    <location>
        <begin position="267"/>
        <end position="287"/>
    </location>
</feature>
<sequence length="346" mass="38889">MSSSSAEQTQSFPEDRVHTGPFHPTVFELLYILNAEHHDDEISRVVKHNDQQRALLGCLLFLWEQCQLMSESVTWINCQMGMFAQSLTEDKDFTMNGPILVPHPPSDIKVLPLHVIVSKTDTTNEPFPTDNDISPNEPAFLLAARKHQRDIRRAQEVAQGQFLLDLRQQSTYFPETNASKCLDVSYTHSRGTGTASLPPNKQTLLYPTPQFPTPPSMPLPPPSSIDLPVQSIHCQALSEQQDSPQNSPPLLSPSTQPLAIHIQSVWDDEEEDQEDRDLQTENRSTPLTPSTIEWVNKVYLVLNALFAKWETTVLSTVETTVVQFAELLRLGISLKTAMTNKGLQEL</sequence>
<comment type="caution">
    <text evidence="2">The sequence shown here is derived from an EMBL/GenBank/DDBJ whole genome shotgun (WGS) entry which is preliminary data.</text>
</comment>
<dbReference type="EMBL" id="LATX01001706">
    <property type="protein sequence ID" value="KTB39148.1"/>
    <property type="molecule type" value="Genomic_DNA"/>
</dbReference>
<dbReference type="Proteomes" id="UP000054988">
    <property type="component" value="Unassembled WGS sequence"/>
</dbReference>
<evidence type="ECO:0000313" key="3">
    <source>
        <dbReference type="Proteomes" id="UP000054988"/>
    </source>
</evidence>
<gene>
    <name evidence="2" type="ORF">WG66_8287</name>
</gene>
<feature type="compositionally biased region" description="Pro residues" evidence="1">
    <location>
        <begin position="209"/>
        <end position="223"/>
    </location>
</feature>
<dbReference type="AlphaFoldDB" id="A0A0W0FS01"/>
<accession>A0A0W0FS01</accession>
<feature type="region of interest" description="Disordered" evidence="1">
    <location>
        <begin position="189"/>
        <end position="225"/>
    </location>
</feature>
<protein>
    <submittedName>
        <fullName evidence="2">Uncharacterized protein</fullName>
    </submittedName>
</protein>
<organism evidence="2 3">
    <name type="scientific">Moniliophthora roreri</name>
    <name type="common">Frosty pod rot fungus</name>
    <name type="synonym">Monilia roreri</name>
    <dbReference type="NCBI Taxonomy" id="221103"/>
    <lineage>
        <taxon>Eukaryota</taxon>
        <taxon>Fungi</taxon>
        <taxon>Dikarya</taxon>
        <taxon>Basidiomycota</taxon>
        <taxon>Agaricomycotina</taxon>
        <taxon>Agaricomycetes</taxon>
        <taxon>Agaricomycetidae</taxon>
        <taxon>Agaricales</taxon>
        <taxon>Marasmiineae</taxon>
        <taxon>Marasmiaceae</taxon>
        <taxon>Moniliophthora</taxon>
    </lineage>
</organism>
<proteinExistence type="predicted"/>
<evidence type="ECO:0000256" key="1">
    <source>
        <dbReference type="SAM" id="MobiDB-lite"/>
    </source>
</evidence>
<evidence type="ECO:0000313" key="2">
    <source>
        <dbReference type="EMBL" id="KTB39148.1"/>
    </source>
</evidence>
<reference evidence="2 3" key="1">
    <citation type="submission" date="2015-12" db="EMBL/GenBank/DDBJ databases">
        <title>Draft genome sequence of Moniliophthora roreri, the causal agent of frosty pod rot of cacao.</title>
        <authorList>
            <person name="Aime M.C."/>
            <person name="Diaz-Valderrama J.R."/>
            <person name="Kijpornyongpan T."/>
            <person name="Phillips-Mora W."/>
        </authorList>
    </citation>
    <scope>NUCLEOTIDE SEQUENCE [LARGE SCALE GENOMIC DNA]</scope>
    <source>
        <strain evidence="2 3">MCA 2952</strain>
    </source>
</reference>
<feature type="compositionally biased region" description="Polar residues" evidence="1">
    <location>
        <begin position="189"/>
        <end position="202"/>
    </location>
</feature>
<name>A0A0W0FS01_MONRR</name>